<dbReference type="HOGENOM" id="CLU_028397_0_1_7"/>
<feature type="region of interest" description="Disordered" evidence="1">
    <location>
        <begin position="184"/>
        <end position="221"/>
    </location>
</feature>
<dbReference type="SUPFAM" id="SSF159672">
    <property type="entry name" value="CbiG N-terminal domain-like"/>
    <property type="match status" value="1"/>
</dbReference>
<feature type="domain" description="Cobalamin biosynthesis central region" evidence="4">
    <location>
        <begin position="135"/>
        <end position="273"/>
    </location>
</feature>
<dbReference type="GO" id="GO:0009236">
    <property type="term" value="P:cobalamin biosynthetic process"/>
    <property type="evidence" value="ECO:0007669"/>
    <property type="project" value="InterPro"/>
</dbReference>
<dbReference type="InterPro" id="IPR021744">
    <property type="entry name" value="CbiG_N"/>
</dbReference>
<gene>
    <name evidence="5" type="ordered locus">Dvul_0217</name>
</gene>
<evidence type="ECO:0000259" key="3">
    <source>
        <dbReference type="Pfam" id="PF11760"/>
    </source>
</evidence>
<dbReference type="Gene3D" id="3.30.420.180">
    <property type="entry name" value="CobE/GbiG C-terminal domain"/>
    <property type="match status" value="1"/>
</dbReference>
<proteinExistence type="predicted"/>
<dbReference type="PANTHER" id="PTHR37477">
    <property type="entry name" value="COBALT-PRECORRIN-5A HYDROLASE"/>
    <property type="match status" value="1"/>
</dbReference>
<evidence type="ECO:0000313" key="5">
    <source>
        <dbReference type="EMBL" id="ABM27241.1"/>
    </source>
</evidence>
<dbReference type="InterPro" id="IPR021745">
    <property type="entry name" value="CbiG_mid"/>
</dbReference>
<reference evidence="6" key="1">
    <citation type="journal article" date="2009" name="Environ. Microbiol.">
        <title>Contribution of mobile genetic elements to Desulfovibrio vulgaris genome plasticity.</title>
        <authorList>
            <person name="Walker C.B."/>
            <person name="Stolyar S."/>
            <person name="Chivian D."/>
            <person name="Pinel N."/>
            <person name="Gabster J.A."/>
            <person name="Dehal P.S."/>
            <person name="He Z."/>
            <person name="Yang Z.K."/>
            <person name="Yen H.C."/>
            <person name="Zhou J."/>
            <person name="Wall J.D."/>
            <person name="Hazen T.C."/>
            <person name="Arkin A.P."/>
            <person name="Stahl D.A."/>
        </authorList>
    </citation>
    <scope>NUCLEOTIDE SEQUENCE [LARGE SCALE GENOMIC DNA]</scope>
    <source>
        <strain evidence="6">DP4</strain>
    </source>
</reference>
<protein>
    <submittedName>
        <fullName evidence="5">Cobalamin (Vitamin B12) biosynthesis CbiG protein</fullName>
    </submittedName>
</protein>
<evidence type="ECO:0000259" key="2">
    <source>
        <dbReference type="Pfam" id="PF01890"/>
    </source>
</evidence>
<dbReference type="InterPro" id="IPR052553">
    <property type="entry name" value="CbiG_hydrolase"/>
</dbReference>
<dbReference type="Pfam" id="PF01890">
    <property type="entry name" value="CbiG_C"/>
    <property type="match status" value="1"/>
</dbReference>
<dbReference type="InterPro" id="IPR036518">
    <property type="entry name" value="CobE/GbiG_C_sf"/>
</dbReference>
<dbReference type="Pfam" id="PF11760">
    <property type="entry name" value="CbiG_N"/>
    <property type="match status" value="1"/>
</dbReference>
<dbReference type="Pfam" id="PF11761">
    <property type="entry name" value="CbiG_mid"/>
    <property type="match status" value="1"/>
</dbReference>
<feature type="domain" description="Cobalamin synthesis G N-terminal" evidence="3">
    <location>
        <begin position="50"/>
        <end position="130"/>
    </location>
</feature>
<accession>A0A0H3A457</accession>
<dbReference type="AlphaFoldDB" id="A0A0H3A457"/>
<dbReference type="SUPFAM" id="SSF159664">
    <property type="entry name" value="CobE/GbiG C-terminal domain-like"/>
    <property type="match status" value="1"/>
</dbReference>
<organism evidence="5 6">
    <name type="scientific">Nitratidesulfovibrio vulgaris (strain DP4)</name>
    <name type="common">Desulfovibrio vulgaris</name>
    <dbReference type="NCBI Taxonomy" id="391774"/>
    <lineage>
        <taxon>Bacteria</taxon>
        <taxon>Pseudomonadati</taxon>
        <taxon>Thermodesulfobacteriota</taxon>
        <taxon>Desulfovibrionia</taxon>
        <taxon>Desulfovibrionales</taxon>
        <taxon>Desulfovibrionaceae</taxon>
        <taxon>Nitratidesulfovibrio</taxon>
    </lineage>
</organism>
<dbReference type="Gene3D" id="3.40.50.11220">
    <property type="match status" value="1"/>
</dbReference>
<dbReference type="RefSeq" id="WP_011791468.1">
    <property type="nucleotide sequence ID" value="NC_008751.1"/>
</dbReference>
<evidence type="ECO:0000313" key="6">
    <source>
        <dbReference type="Proteomes" id="UP000009173"/>
    </source>
</evidence>
<dbReference type="EMBL" id="CP000527">
    <property type="protein sequence ID" value="ABM27241.1"/>
    <property type="molecule type" value="Genomic_DNA"/>
</dbReference>
<dbReference type="InterPro" id="IPR038029">
    <property type="entry name" value="GbiG_N_sf"/>
</dbReference>
<dbReference type="PANTHER" id="PTHR37477:SF1">
    <property type="entry name" value="COBALT-PRECORRIN-5A HYDROLASE"/>
    <property type="match status" value="1"/>
</dbReference>
<dbReference type="Proteomes" id="UP000009173">
    <property type="component" value="Chromosome"/>
</dbReference>
<dbReference type="InterPro" id="IPR002750">
    <property type="entry name" value="CobE/GbiG_C"/>
</dbReference>
<evidence type="ECO:0000259" key="4">
    <source>
        <dbReference type="Pfam" id="PF11761"/>
    </source>
</evidence>
<name>A0A0H3A457_NITV4</name>
<feature type="compositionally biased region" description="Basic and acidic residues" evidence="1">
    <location>
        <begin position="191"/>
        <end position="211"/>
    </location>
</feature>
<sequence>MEPSDIACHALTPQGADLARRIATALHGTVYLPRRFAQDGEHAFDALTPHLAATFRAHSGHVFIAAAGIVVRGLAPLLGRKDTDPAVVVCDQHGAYAISLLSGHLGGANDLARHVAHITGGHAVITTATDTAGLPSLDMAARDAGCAIRNLGAVKAINGALLEGRPVMLFDPQDRLGLARHVAGQDAAGDENAKASRTDEDSAAHDDRPDGDPTTGVDDADAAPATRVSASHAPLFRCVADLDTLLALPHDVACVAVTWRDIPGTRSRLVLHPPVIHAGIGCRRGASVEAVARLLDEALRMAGAASHSLAALDTVDIKGDEPALHAVAAARDVRLHCHAAASLAAIEVPNPTPKAAEVLGTGPVGVCEAAAILGSGGGRLLVEKMKGDGVTVALALRP</sequence>
<evidence type="ECO:0000256" key="1">
    <source>
        <dbReference type="SAM" id="MobiDB-lite"/>
    </source>
</evidence>
<feature type="domain" description="CobE/GbiG C-terminal" evidence="2">
    <location>
        <begin position="276"/>
        <end position="395"/>
    </location>
</feature>
<dbReference type="KEGG" id="dvl:Dvul_0217"/>